<accession>A0A251VP86</accession>
<dbReference type="AlphaFoldDB" id="A0A251VP86"/>
<organism evidence="2 3">
    <name type="scientific">Helianthus annuus</name>
    <name type="common">Common sunflower</name>
    <dbReference type="NCBI Taxonomy" id="4232"/>
    <lineage>
        <taxon>Eukaryota</taxon>
        <taxon>Viridiplantae</taxon>
        <taxon>Streptophyta</taxon>
        <taxon>Embryophyta</taxon>
        <taxon>Tracheophyta</taxon>
        <taxon>Spermatophyta</taxon>
        <taxon>Magnoliopsida</taxon>
        <taxon>eudicotyledons</taxon>
        <taxon>Gunneridae</taxon>
        <taxon>Pentapetalae</taxon>
        <taxon>asterids</taxon>
        <taxon>campanulids</taxon>
        <taxon>Asterales</taxon>
        <taxon>Asteraceae</taxon>
        <taxon>Asteroideae</taxon>
        <taxon>Heliantheae alliance</taxon>
        <taxon>Heliantheae</taxon>
        <taxon>Helianthus</taxon>
    </lineage>
</organism>
<reference evidence="1" key="3">
    <citation type="submission" date="2020-06" db="EMBL/GenBank/DDBJ databases">
        <title>Helianthus annuus Genome sequencing and assembly Release 2.</title>
        <authorList>
            <person name="Gouzy J."/>
            <person name="Langlade N."/>
            <person name="Munos S."/>
        </authorList>
    </citation>
    <scope>NUCLEOTIDE SEQUENCE</scope>
    <source>
        <tissue evidence="1">Leaves</tissue>
    </source>
</reference>
<evidence type="ECO:0000313" key="3">
    <source>
        <dbReference type="Proteomes" id="UP000215914"/>
    </source>
</evidence>
<evidence type="ECO:0000313" key="2">
    <source>
        <dbReference type="EMBL" id="OTG37179.1"/>
    </source>
</evidence>
<proteinExistence type="predicted"/>
<dbReference type="EMBL" id="CM007890">
    <property type="protein sequence ID" value="OTG37179.1"/>
    <property type="molecule type" value="Genomic_DNA"/>
</dbReference>
<name>A0A251VP86_HELAN</name>
<dbReference type="InParanoid" id="A0A251VP86"/>
<reference evidence="1 3" key="1">
    <citation type="journal article" date="2017" name="Nature">
        <title>The sunflower genome provides insights into oil metabolism, flowering and Asterid evolution.</title>
        <authorList>
            <person name="Badouin H."/>
            <person name="Gouzy J."/>
            <person name="Grassa C.J."/>
            <person name="Murat F."/>
            <person name="Staton S.E."/>
            <person name="Cottret L."/>
            <person name="Lelandais-Briere C."/>
            <person name="Owens G.L."/>
            <person name="Carrere S."/>
            <person name="Mayjonade B."/>
            <person name="Legrand L."/>
            <person name="Gill N."/>
            <person name="Kane N.C."/>
            <person name="Bowers J.E."/>
            <person name="Hubner S."/>
            <person name="Bellec A."/>
            <person name="Berard A."/>
            <person name="Berges H."/>
            <person name="Blanchet N."/>
            <person name="Boniface M.C."/>
            <person name="Brunel D."/>
            <person name="Catrice O."/>
            <person name="Chaidir N."/>
            <person name="Claudel C."/>
            <person name="Donnadieu C."/>
            <person name="Faraut T."/>
            <person name="Fievet G."/>
            <person name="Helmstetter N."/>
            <person name="King M."/>
            <person name="Knapp S.J."/>
            <person name="Lai Z."/>
            <person name="Le Paslier M.C."/>
            <person name="Lippi Y."/>
            <person name="Lorenzon L."/>
            <person name="Mandel J.R."/>
            <person name="Marage G."/>
            <person name="Marchand G."/>
            <person name="Marquand E."/>
            <person name="Bret-Mestries E."/>
            <person name="Morien E."/>
            <person name="Nambeesan S."/>
            <person name="Nguyen T."/>
            <person name="Pegot-Espagnet P."/>
            <person name="Pouilly N."/>
            <person name="Raftis F."/>
            <person name="Sallet E."/>
            <person name="Schiex T."/>
            <person name="Thomas J."/>
            <person name="Vandecasteele C."/>
            <person name="Vares D."/>
            <person name="Vear F."/>
            <person name="Vautrin S."/>
            <person name="Crespi M."/>
            <person name="Mangin B."/>
            <person name="Burke J.M."/>
            <person name="Salse J."/>
            <person name="Munos S."/>
            <person name="Vincourt P."/>
            <person name="Rieseberg L.H."/>
            <person name="Langlade N.B."/>
        </authorList>
    </citation>
    <scope>NUCLEOTIDE SEQUENCE [LARGE SCALE GENOMIC DNA]</scope>
    <source>
        <strain evidence="3">cv. SF193</strain>
        <tissue evidence="1">Leaves</tissue>
    </source>
</reference>
<dbReference type="EMBL" id="MNCJ02000321">
    <property type="protein sequence ID" value="KAF5800943.1"/>
    <property type="molecule type" value="Genomic_DNA"/>
</dbReference>
<protein>
    <submittedName>
        <fullName evidence="2">Uncharacterized protein</fullName>
    </submittedName>
</protein>
<keyword evidence="3" id="KW-1185">Reference proteome</keyword>
<evidence type="ECO:0000313" key="1">
    <source>
        <dbReference type="EMBL" id="KAF5800943.1"/>
    </source>
</evidence>
<dbReference type="Proteomes" id="UP000215914">
    <property type="component" value="Chromosome 1"/>
</dbReference>
<sequence>MEIYCCRRPFESLATTAFRLLHRLLHDVMKKIIKGGDGYEAPLNGDQVEGNC</sequence>
<gene>
    <name evidence="2" type="ORF">HannXRQ_Chr01g0015981</name>
    <name evidence="1" type="ORF">HanXRQr2_Chr06g0242421</name>
</gene>
<reference evidence="2" key="2">
    <citation type="submission" date="2017-02" db="EMBL/GenBank/DDBJ databases">
        <title>Sunflower complete genome.</title>
        <authorList>
            <person name="Langlade N."/>
            <person name="Munos S."/>
        </authorList>
    </citation>
    <scope>NUCLEOTIDE SEQUENCE [LARGE SCALE GENOMIC DNA]</scope>
    <source>
        <tissue evidence="2">Leaves</tissue>
    </source>
</reference>
<dbReference type="Gramene" id="mRNA:HanXRQr2_Chr06g0242421">
    <property type="protein sequence ID" value="mRNA:HanXRQr2_Chr06g0242421"/>
    <property type="gene ID" value="HanXRQr2_Chr06g0242421"/>
</dbReference>